<keyword evidence="2" id="KW-0808">Transferase</keyword>
<comment type="caution">
    <text evidence="2">The sequence shown here is derived from an EMBL/GenBank/DDBJ whole genome shotgun (WGS) entry which is preliminary data.</text>
</comment>
<dbReference type="GO" id="GO:0003964">
    <property type="term" value="F:RNA-directed DNA polymerase activity"/>
    <property type="evidence" value="ECO:0007669"/>
    <property type="project" value="UniProtKB-KW"/>
</dbReference>
<dbReference type="EMBL" id="SMMG02000002">
    <property type="protein sequence ID" value="KAA3484662.1"/>
    <property type="molecule type" value="Genomic_DNA"/>
</dbReference>
<dbReference type="InterPro" id="IPR043128">
    <property type="entry name" value="Rev_trsase/Diguanyl_cyclase"/>
</dbReference>
<dbReference type="PANTHER" id="PTHR24559">
    <property type="entry name" value="TRANSPOSON TY3-I GAG-POL POLYPROTEIN"/>
    <property type="match status" value="1"/>
</dbReference>
<dbReference type="InterPro" id="IPR000477">
    <property type="entry name" value="RT_dom"/>
</dbReference>
<keyword evidence="2" id="KW-0695">RNA-directed DNA polymerase</keyword>
<keyword evidence="2" id="KW-0548">Nucleotidyltransferase</keyword>
<dbReference type="InterPro" id="IPR053134">
    <property type="entry name" value="RNA-dir_DNA_polymerase"/>
</dbReference>
<name>A0A5B6WUX7_9ROSI</name>
<protein>
    <submittedName>
        <fullName evidence="2">RNA-directed DNA polymerase-like protein</fullName>
    </submittedName>
</protein>
<dbReference type="SUPFAM" id="SSF56672">
    <property type="entry name" value="DNA/RNA polymerases"/>
    <property type="match status" value="1"/>
</dbReference>
<proteinExistence type="predicted"/>
<gene>
    <name evidence="2" type="ORF">EPI10_006734</name>
</gene>
<reference evidence="3" key="1">
    <citation type="journal article" date="2019" name="Plant Biotechnol. J.">
        <title>Genome sequencing of the Australian wild diploid species Gossypium australe highlights disease resistance and delayed gland morphogenesis.</title>
        <authorList>
            <person name="Cai Y."/>
            <person name="Cai X."/>
            <person name="Wang Q."/>
            <person name="Wang P."/>
            <person name="Zhang Y."/>
            <person name="Cai C."/>
            <person name="Xu Y."/>
            <person name="Wang K."/>
            <person name="Zhou Z."/>
            <person name="Wang C."/>
            <person name="Geng S."/>
            <person name="Li B."/>
            <person name="Dong Q."/>
            <person name="Hou Y."/>
            <person name="Wang H."/>
            <person name="Ai P."/>
            <person name="Liu Z."/>
            <person name="Yi F."/>
            <person name="Sun M."/>
            <person name="An G."/>
            <person name="Cheng J."/>
            <person name="Zhang Y."/>
            <person name="Shi Q."/>
            <person name="Xie Y."/>
            <person name="Shi X."/>
            <person name="Chang Y."/>
            <person name="Huang F."/>
            <person name="Chen Y."/>
            <person name="Hong S."/>
            <person name="Mi L."/>
            <person name="Sun Q."/>
            <person name="Zhang L."/>
            <person name="Zhou B."/>
            <person name="Peng R."/>
            <person name="Zhang X."/>
            <person name="Liu F."/>
        </authorList>
    </citation>
    <scope>NUCLEOTIDE SEQUENCE [LARGE SCALE GENOMIC DNA]</scope>
    <source>
        <strain evidence="3">cv. PA1801</strain>
    </source>
</reference>
<sequence>MRTISVSTTAYRMAPKELQELKIQLQELFDRGFDSICEKEIWFLRLYIDYQQLNKLTVKNKYSLPRINDLGATVCSKIDLQLGYYQFKVKEVNVPKIAFRILYAPYELLVMPFGLTNAPTAFKELINRVFQTFHDQFFVVIINENLVYSKTKPEHDEHLRKVLQILRENKYAKPSKCVF</sequence>
<dbReference type="Proteomes" id="UP000325315">
    <property type="component" value="Unassembled WGS sequence"/>
</dbReference>
<dbReference type="CDD" id="cd01647">
    <property type="entry name" value="RT_LTR"/>
    <property type="match status" value="1"/>
</dbReference>
<dbReference type="Gene3D" id="3.30.70.270">
    <property type="match status" value="1"/>
</dbReference>
<accession>A0A5B6WUX7</accession>
<evidence type="ECO:0000313" key="3">
    <source>
        <dbReference type="Proteomes" id="UP000325315"/>
    </source>
</evidence>
<organism evidence="2 3">
    <name type="scientific">Gossypium australe</name>
    <dbReference type="NCBI Taxonomy" id="47621"/>
    <lineage>
        <taxon>Eukaryota</taxon>
        <taxon>Viridiplantae</taxon>
        <taxon>Streptophyta</taxon>
        <taxon>Embryophyta</taxon>
        <taxon>Tracheophyta</taxon>
        <taxon>Spermatophyta</taxon>
        <taxon>Magnoliopsida</taxon>
        <taxon>eudicotyledons</taxon>
        <taxon>Gunneridae</taxon>
        <taxon>Pentapetalae</taxon>
        <taxon>rosids</taxon>
        <taxon>malvids</taxon>
        <taxon>Malvales</taxon>
        <taxon>Malvaceae</taxon>
        <taxon>Malvoideae</taxon>
        <taxon>Gossypium</taxon>
    </lineage>
</organism>
<feature type="domain" description="Reverse transcriptase" evidence="1">
    <location>
        <begin position="45"/>
        <end position="178"/>
    </location>
</feature>
<dbReference type="Gene3D" id="3.10.10.10">
    <property type="entry name" value="HIV Type 1 Reverse Transcriptase, subunit A, domain 1"/>
    <property type="match status" value="1"/>
</dbReference>
<dbReference type="AlphaFoldDB" id="A0A5B6WUX7"/>
<dbReference type="PANTHER" id="PTHR24559:SF444">
    <property type="entry name" value="REVERSE TRANSCRIPTASE DOMAIN-CONTAINING PROTEIN"/>
    <property type="match status" value="1"/>
</dbReference>
<dbReference type="OrthoDB" id="10064107at2759"/>
<evidence type="ECO:0000313" key="2">
    <source>
        <dbReference type="EMBL" id="KAA3484662.1"/>
    </source>
</evidence>
<evidence type="ECO:0000259" key="1">
    <source>
        <dbReference type="Pfam" id="PF00078"/>
    </source>
</evidence>
<dbReference type="Pfam" id="PF00078">
    <property type="entry name" value="RVT_1"/>
    <property type="match status" value="1"/>
</dbReference>
<dbReference type="InterPro" id="IPR043502">
    <property type="entry name" value="DNA/RNA_pol_sf"/>
</dbReference>
<keyword evidence="3" id="KW-1185">Reference proteome</keyword>